<evidence type="ECO:0000256" key="8">
    <source>
        <dbReference type="ARBA" id="ARBA00022989"/>
    </source>
</evidence>
<evidence type="ECO:0000256" key="6">
    <source>
        <dbReference type="ARBA" id="ARBA00022692"/>
    </source>
</evidence>
<dbReference type="Gene3D" id="3.30.565.10">
    <property type="entry name" value="Histidine kinase-like ATPase, C-terminal domain"/>
    <property type="match status" value="1"/>
</dbReference>
<dbReference type="InterPro" id="IPR003594">
    <property type="entry name" value="HATPase_dom"/>
</dbReference>
<evidence type="ECO:0000256" key="11">
    <source>
        <dbReference type="SAM" id="Phobius"/>
    </source>
</evidence>
<gene>
    <name evidence="13" type="ORF">P9J83_02535</name>
</gene>
<dbReference type="PANTHER" id="PTHR45528">
    <property type="entry name" value="SENSOR HISTIDINE KINASE CPXA"/>
    <property type="match status" value="1"/>
</dbReference>
<keyword evidence="4" id="KW-0597">Phosphoprotein</keyword>
<dbReference type="PANTHER" id="PTHR45528:SF8">
    <property type="entry name" value="HISTIDINE KINASE"/>
    <property type="match status" value="1"/>
</dbReference>
<evidence type="ECO:0000313" key="14">
    <source>
        <dbReference type="Proteomes" id="UP001182303"/>
    </source>
</evidence>
<keyword evidence="9" id="KW-0902">Two-component regulatory system</keyword>
<comment type="caution">
    <text evidence="13">The sequence shown here is derived from an EMBL/GenBank/DDBJ whole genome shotgun (WGS) entry which is preliminary data.</text>
</comment>
<evidence type="ECO:0000256" key="9">
    <source>
        <dbReference type="ARBA" id="ARBA00023012"/>
    </source>
</evidence>
<dbReference type="InterPro" id="IPR008358">
    <property type="entry name" value="Sig_transdc_His_kin/Pase_MprB"/>
</dbReference>
<dbReference type="Proteomes" id="UP001182303">
    <property type="component" value="Unassembled WGS sequence"/>
</dbReference>
<evidence type="ECO:0000256" key="7">
    <source>
        <dbReference type="ARBA" id="ARBA00022777"/>
    </source>
</evidence>
<reference evidence="13" key="1">
    <citation type="submission" date="2023-04" db="EMBL/GenBank/DDBJ databases">
        <title>Assessment of the microbiological origin of a defect in Grana Padano cheese.</title>
        <authorList>
            <person name="Zago M."/>
            <person name="Rossetti L."/>
            <person name="Bonvini B."/>
            <person name="Carminati D."/>
            <person name="Giraffa G."/>
        </authorList>
    </citation>
    <scope>NUCLEOTIDE SEQUENCE</scope>
    <source>
        <strain evidence="13">4990</strain>
    </source>
</reference>
<dbReference type="InterPro" id="IPR003661">
    <property type="entry name" value="HisK_dim/P_dom"/>
</dbReference>
<feature type="transmembrane region" description="Helical" evidence="11">
    <location>
        <begin position="152"/>
        <end position="174"/>
    </location>
</feature>
<dbReference type="InterPro" id="IPR036097">
    <property type="entry name" value="HisK_dim/P_sf"/>
</dbReference>
<evidence type="ECO:0000313" key="13">
    <source>
        <dbReference type="EMBL" id="MDS1002376.1"/>
    </source>
</evidence>
<organism evidence="13 14">
    <name type="scientific">Clostridium sporogenes</name>
    <dbReference type="NCBI Taxonomy" id="1509"/>
    <lineage>
        <taxon>Bacteria</taxon>
        <taxon>Bacillati</taxon>
        <taxon>Bacillota</taxon>
        <taxon>Clostridia</taxon>
        <taxon>Eubacteriales</taxon>
        <taxon>Clostridiaceae</taxon>
        <taxon>Clostridium</taxon>
    </lineage>
</organism>
<keyword evidence="6 11" id="KW-0812">Transmembrane</keyword>
<evidence type="ECO:0000256" key="4">
    <source>
        <dbReference type="ARBA" id="ARBA00022553"/>
    </source>
</evidence>
<dbReference type="InterPro" id="IPR005467">
    <property type="entry name" value="His_kinase_dom"/>
</dbReference>
<proteinExistence type="predicted"/>
<dbReference type="Gene3D" id="1.10.287.130">
    <property type="match status" value="1"/>
</dbReference>
<feature type="domain" description="Histidine kinase" evidence="12">
    <location>
        <begin position="242"/>
        <end position="455"/>
    </location>
</feature>
<dbReference type="InterPro" id="IPR036890">
    <property type="entry name" value="HATPase_C_sf"/>
</dbReference>
<evidence type="ECO:0000256" key="5">
    <source>
        <dbReference type="ARBA" id="ARBA00022679"/>
    </source>
</evidence>
<evidence type="ECO:0000256" key="10">
    <source>
        <dbReference type="ARBA" id="ARBA00023136"/>
    </source>
</evidence>
<dbReference type="GO" id="GO:0005886">
    <property type="term" value="C:plasma membrane"/>
    <property type="evidence" value="ECO:0007669"/>
    <property type="project" value="TreeGrafter"/>
</dbReference>
<sequence length="455" mass="52062">MDINKKQVTLKRVFFRYLLALAFVFCVAIIIGITITSLGMKMNFFNSANYSEDLARRAKPILQSTEKITEDMIPNGCKFAVFDKEFKVTKTDLTGEDLKEATLYAKGIDRKSGDKKTYYFIERKDGFCILQYYIKMTYSLEWMNEYLPNPQLLLIIILILGCLIGAFIISIVFARNLKNNLIPLIEATEKIKEQDLEFDIGNSPIKEFDDVLSSISDMKDELKESLKEQWNLENAKKEQIASLAHDIKTPLTIIKGNTELLKESSVSDEQKDYIKFIEKNSNQIERYIKLLIDMSNGKIDILQNLEKSNAQKFVYDIYNQLIALAGPKKLQVKFEEKDLPENIIINKEAMHRAIINVISNAVEYSPFNSNLYFSVEGKDNYLEFSVIDSGKGFSSRDLKVAKKQFYMSDSSRTSKIHWGMGLYIADSIVKQHNGTLIIKNSQQIGGAQVIIKIPL</sequence>
<evidence type="ECO:0000256" key="3">
    <source>
        <dbReference type="ARBA" id="ARBA00012438"/>
    </source>
</evidence>
<keyword evidence="5" id="KW-0808">Transferase</keyword>
<dbReference type="Pfam" id="PF02518">
    <property type="entry name" value="HATPase_c"/>
    <property type="match status" value="1"/>
</dbReference>
<name>A0AAE4JRN1_CLOSG</name>
<comment type="catalytic activity">
    <reaction evidence="1">
        <text>ATP + protein L-histidine = ADP + protein N-phospho-L-histidine.</text>
        <dbReference type="EC" id="2.7.13.3"/>
    </reaction>
</comment>
<dbReference type="SMART" id="SM00388">
    <property type="entry name" value="HisKA"/>
    <property type="match status" value="1"/>
</dbReference>
<dbReference type="Gene3D" id="6.10.340.10">
    <property type="match status" value="1"/>
</dbReference>
<dbReference type="AlphaFoldDB" id="A0AAE4JRN1"/>
<dbReference type="EC" id="2.7.13.3" evidence="3"/>
<evidence type="ECO:0000259" key="12">
    <source>
        <dbReference type="PROSITE" id="PS50109"/>
    </source>
</evidence>
<dbReference type="CDD" id="cd00082">
    <property type="entry name" value="HisKA"/>
    <property type="match status" value="1"/>
</dbReference>
<dbReference type="PRINTS" id="PR01780">
    <property type="entry name" value="LANTIREGPROT"/>
</dbReference>
<keyword evidence="10 11" id="KW-0472">Membrane</keyword>
<dbReference type="EMBL" id="JARUIS010000002">
    <property type="protein sequence ID" value="MDS1002376.1"/>
    <property type="molecule type" value="Genomic_DNA"/>
</dbReference>
<dbReference type="Pfam" id="PF00512">
    <property type="entry name" value="HisKA"/>
    <property type="match status" value="1"/>
</dbReference>
<feature type="transmembrane region" description="Helical" evidence="11">
    <location>
        <begin position="14"/>
        <end position="35"/>
    </location>
</feature>
<evidence type="ECO:0000256" key="1">
    <source>
        <dbReference type="ARBA" id="ARBA00000085"/>
    </source>
</evidence>
<accession>A0AAE4JRN1</accession>
<dbReference type="SUPFAM" id="SSF55874">
    <property type="entry name" value="ATPase domain of HSP90 chaperone/DNA topoisomerase II/histidine kinase"/>
    <property type="match status" value="1"/>
</dbReference>
<protein>
    <recommendedName>
        <fullName evidence="3">histidine kinase</fullName>
        <ecNumber evidence="3">2.7.13.3</ecNumber>
    </recommendedName>
</protein>
<dbReference type="SUPFAM" id="SSF47384">
    <property type="entry name" value="Homodimeric domain of signal transducing histidine kinase"/>
    <property type="match status" value="1"/>
</dbReference>
<evidence type="ECO:0000256" key="2">
    <source>
        <dbReference type="ARBA" id="ARBA00004141"/>
    </source>
</evidence>
<dbReference type="SMART" id="SM00387">
    <property type="entry name" value="HATPase_c"/>
    <property type="match status" value="1"/>
</dbReference>
<dbReference type="PROSITE" id="PS50109">
    <property type="entry name" value="HIS_KIN"/>
    <property type="match status" value="1"/>
</dbReference>
<dbReference type="RefSeq" id="WP_310942770.1">
    <property type="nucleotide sequence ID" value="NZ_JARUIS010000002.1"/>
</dbReference>
<dbReference type="GO" id="GO:0000155">
    <property type="term" value="F:phosphorelay sensor kinase activity"/>
    <property type="evidence" value="ECO:0007669"/>
    <property type="project" value="InterPro"/>
</dbReference>
<comment type="subcellular location">
    <subcellularLocation>
        <location evidence="2">Membrane</location>
        <topology evidence="2">Multi-pass membrane protein</topology>
    </subcellularLocation>
</comment>
<keyword evidence="7 13" id="KW-0418">Kinase</keyword>
<keyword evidence="8 11" id="KW-1133">Transmembrane helix</keyword>
<dbReference type="InterPro" id="IPR050398">
    <property type="entry name" value="HssS/ArlS-like"/>
</dbReference>